<comment type="caution">
    <text evidence="1">The sequence shown here is derived from an EMBL/GenBank/DDBJ whole genome shotgun (WGS) entry which is preliminary data.</text>
</comment>
<protein>
    <submittedName>
        <fullName evidence="1">Uncharacterized protein</fullName>
    </submittedName>
</protein>
<dbReference type="EMBL" id="JAKLUA010000001">
    <property type="protein sequence ID" value="MCG2665315.1"/>
    <property type="molecule type" value="Genomic_DNA"/>
</dbReference>
<name>A0ABS9LEA5_9BRAD</name>
<evidence type="ECO:0000313" key="1">
    <source>
        <dbReference type="EMBL" id="MCG2665315.1"/>
    </source>
</evidence>
<keyword evidence="2" id="KW-1185">Reference proteome</keyword>
<gene>
    <name evidence="1" type="ORF">L6637_00030</name>
</gene>
<accession>A0ABS9LEA5</accession>
<proteinExistence type="predicted"/>
<sequence>MTKIKAEDGIADIETLMAAARQELLKLPAEAAPNNDQVRKALETELAAILAKADEAVHVHLRRLRGVDGHA</sequence>
<evidence type="ECO:0000313" key="2">
    <source>
        <dbReference type="Proteomes" id="UP001139012"/>
    </source>
</evidence>
<dbReference type="RefSeq" id="WP_237868742.1">
    <property type="nucleotide sequence ID" value="NZ_JAKLUA010000001.1"/>
</dbReference>
<dbReference type="Proteomes" id="UP001139012">
    <property type="component" value="Unassembled WGS sequence"/>
</dbReference>
<organism evidence="1 2">
    <name type="scientific">Bradyrhizobium zhengyangense</name>
    <dbReference type="NCBI Taxonomy" id="2911009"/>
    <lineage>
        <taxon>Bacteria</taxon>
        <taxon>Pseudomonadati</taxon>
        <taxon>Pseudomonadota</taxon>
        <taxon>Alphaproteobacteria</taxon>
        <taxon>Hyphomicrobiales</taxon>
        <taxon>Nitrobacteraceae</taxon>
        <taxon>Bradyrhizobium</taxon>
    </lineage>
</organism>
<reference evidence="1" key="1">
    <citation type="submission" date="2022-01" db="EMBL/GenBank/DDBJ databases">
        <title>Genome sequnece data of strain Bradyrhizobium sp. nov.</title>
        <authorList>
            <person name="Zhang J."/>
        </authorList>
    </citation>
    <scope>NUCLEOTIDE SEQUENCE</scope>
    <source>
        <strain evidence="1">WYCCWR 12774</strain>
    </source>
</reference>